<dbReference type="InterPro" id="IPR052741">
    <property type="entry name" value="Mitochondrial_HTD2"/>
</dbReference>
<gene>
    <name evidence="2" type="ORF">NT2_24_00090</name>
</gene>
<dbReference type="RefSeq" id="WP_021691982.1">
    <property type="nucleotide sequence ID" value="NZ_BASZ01000024.1"/>
</dbReference>
<reference evidence="2 3" key="1">
    <citation type="submission" date="2013-09" db="EMBL/GenBank/DDBJ databases">
        <title>Whole genome shotgun sequence of Novosphingobium tardaugens NBRC 16725.</title>
        <authorList>
            <person name="Isaki S."/>
            <person name="Hosoyama A."/>
            <person name="Tsuchikane K."/>
            <person name="Katsumata H."/>
            <person name="Ando Y."/>
            <person name="Yamazaki S."/>
            <person name="Fujita N."/>
        </authorList>
    </citation>
    <scope>NUCLEOTIDE SEQUENCE [LARGE SCALE GENOMIC DNA]</scope>
    <source>
        <strain evidence="2 3">NBRC 16725</strain>
    </source>
</reference>
<dbReference type="eggNOG" id="COG3777">
    <property type="taxonomic scope" value="Bacteria"/>
</dbReference>
<dbReference type="InterPro" id="IPR039569">
    <property type="entry name" value="FAS1-like_DH_region"/>
</dbReference>
<dbReference type="PANTHER" id="PTHR28152">
    <property type="entry name" value="HYDROXYACYL-THIOESTER DEHYDRATASE TYPE 2, MITOCHONDRIAL"/>
    <property type="match status" value="1"/>
</dbReference>
<evidence type="ECO:0000259" key="1">
    <source>
        <dbReference type="Pfam" id="PF13452"/>
    </source>
</evidence>
<evidence type="ECO:0000313" key="2">
    <source>
        <dbReference type="EMBL" id="GAD51164.1"/>
    </source>
</evidence>
<feature type="non-terminal residue" evidence="2">
    <location>
        <position position="157"/>
    </location>
</feature>
<proteinExistence type="predicted"/>
<organism evidence="2 3">
    <name type="scientific">Caenibius tardaugens NBRC 16725</name>
    <dbReference type="NCBI Taxonomy" id="1219035"/>
    <lineage>
        <taxon>Bacteria</taxon>
        <taxon>Pseudomonadati</taxon>
        <taxon>Pseudomonadota</taxon>
        <taxon>Alphaproteobacteria</taxon>
        <taxon>Sphingomonadales</taxon>
        <taxon>Erythrobacteraceae</taxon>
        <taxon>Caenibius</taxon>
    </lineage>
</organism>
<dbReference type="Proteomes" id="UP000016568">
    <property type="component" value="Unassembled WGS sequence"/>
</dbReference>
<keyword evidence="3" id="KW-1185">Reference proteome</keyword>
<accession>U3A0I4</accession>
<dbReference type="AlphaFoldDB" id="U3A0I4"/>
<dbReference type="PANTHER" id="PTHR28152:SF1">
    <property type="entry name" value="HYDROXYACYL-THIOESTER DEHYDRATASE TYPE 2, MITOCHONDRIAL"/>
    <property type="match status" value="1"/>
</dbReference>
<protein>
    <recommendedName>
        <fullName evidence="1">FAS1-like dehydratase domain-containing protein</fullName>
    </recommendedName>
</protein>
<name>U3A0I4_9SPHN</name>
<dbReference type="SUPFAM" id="SSF54637">
    <property type="entry name" value="Thioesterase/thiol ester dehydrase-isomerase"/>
    <property type="match status" value="1"/>
</dbReference>
<dbReference type="InterPro" id="IPR029069">
    <property type="entry name" value="HotDog_dom_sf"/>
</dbReference>
<dbReference type="GO" id="GO:0019171">
    <property type="term" value="F:(3R)-hydroxyacyl-[acyl-carrier-protein] dehydratase activity"/>
    <property type="evidence" value="ECO:0007669"/>
    <property type="project" value="TreeGrafter"/>
</dbReference>
<dbReference type="Gene3D" id="3.10.129.10">
    <property type="entry name" value="Hotdog Thioesterase"/>
    <property type="match status" value="1"/>
</dbReference>
<sequence length="157" mass="17548">MTLDPAVVAEWQRWTGRSESTNEVLDPGALRRFAAVIGEDTDVERHWPSLGHWGCFLPVVRAEEVGFDGHPLRGGFLPPVTLPRRMFATAEMHFAAPLRVGEPATRRAMIRDIRHRMGESGALLLIDVEYVITQAGVDCVMERQTIVYRGENGRTPA</sequence>
<feature type="domain" description="FAS1-like dehydratase" evidence="1">
    <location>
        <begin position="18"/>
        <end position="138"/>
    </location>
</feature>
<comment type="caution">
    <text evidence="2">The sequence shown here is derived from an EMBL/GenBank/DDBJ whole genome shotgun (WGS) entry which is preliminary data.</text>
</comment>
<evidence type="ECO:0000313" key="3">
    <source>
        <dbReference type="Proteomes" id="UP000016568"/>
    </source>
</evidence>
<dbReference type="Pfam" id="PF13452">
    <property type="entry name" value="FAS1_DH_region"/>
    <property type="match status" value="1"/>
</dbReference>
<dbReference type="EMBL" id="BASZ01000024">
    <property type="protein sequence ID" value="GAD51164.1"/>
    <property type="molecule type" value="Genomic_DNA"/>
</dbReference>